<feature type="domain" description="Methyltransferase type 11" evidence="1">
    <location>
        <begin position="76"/>
        <end position="165"/>
    </location>
</feature>
<comment type="caution">
    <text evidence="2">The sequence shown here is derived from an EMBL/GenBank/DDBJ whole genome shotgun (WGS) entry which is preliminary data.</text>
</comment>
<evidence type="ECO:0000313" key="3">
    <source>
        <dbReference type="Proteomes" id="UP000236527"/>
    </source>
</evidence>
<organism evidence="2 3">
    <name type="scientific">Nostoc cycadae WK-1</name>
    <dbReference type="NCBI Taxonomy" id="1861711"/>
    <lineage>
        <taxon>Bacteria</taxon>
        <taxon>Bacillati</taxon>
        <taxon>Cyanobacteriota</taxon>
        <taxon>Cyanophyceae</taxon>
        <taxon>Nostocales</taxon>
        <taxon>Nostocaceae</taxon>
        <taxon>Nostoc</taxon>
    </lineage>
</organism>
<dbReference type="GO" id="GO:0032259">
    <property type="term" value="P:methylation"/>
    <property type="evidence" value="ECO:0007669"/>
    <property type="project" value="UniProtKB-KW"/>
</dbReference>
<gene>
    <name evidence="2" type="ORF">NCWK1_1756</name>
</gene>
<dbReference type="GO" id="GO:0008757">
    <property type="term" value="F:S-adenosylmethionine-dependent methyltransferase activity"/>
    <property type="evidence" value="ECO:0007669"/>
    <property type="project" value="InterPro"/>
</dbReference>
<dbReference type="Pfam" id="PF08241">
    <property type="entry name" value="Methyltransf_11"/>
    <property type="match status" value="1"/>
</dbReference>
<evidence type="ECO:0000313" key="2">
    <source>
        <dbReference type="EMBL" id="GBE92003.1"/>
    </source>
</evidence>
<proteinExistence type="predicted"/>
<accession>A0A2H6LFP5</accession>
<sequence length="244" mass="28282">MNSNNLLVRKSKRLIQKIADIPFAIFYPEKYKDYRELSYWQATLEKEGQLGNEHYSYFYTTYFDLEPSFYVSKRVLDIGCGPRGSLEWADSASERIGLDPLADEYLKLGADKHKMSYVAAPSEKIPFADEYFDVVCSFNSLDHVADYQATASEIKRVVKPGGLFLMIVEVNHPPRPHEPISLSWQTTDDFLDVFDVISVRRYEIGNHDIYGQLLKDDRFDDIKKKKRPGILTAKFVKRVEKLFV</sequence>
<evidence type="ECO:0000259" key="1">
    <source>
        <dbReference type="Pfam" id="PF08241"/>
    </source>
</evidence>
<dbReference type="InterPro" id="IPR029063">
    <property type="entry name" value="SAM-dependent_MTases_sf"/>
</dbReference>
<dbReference type="Gene3D" id="3.40.50.150">
    <property type="entry name" value="Vaccinia Virus protein VP39"/>
    <property type="match status" value="1"/>
</dbReference>
<dbReference type="InterPro" id="IPR050508">
    <property type="entry name" value="Methyltransf_Superfamily"/>
</dbReference>
<keyword evidence="2" id="KW-0489">Methyltransferase</keyword>
<dbReference type="CDD" id="cd02440">
    <property type="entry name" value="AdoMet_MTases"/>
    <property type="match status" value="1"/>
</dbReference>
<protein>
    <submittedName>
        <fullName evidence="2">Type 11 methyltransferase</fullName>
    </submittedName>
</protein>
<keyword evidence="3" id="KW-1185">Reference proteome</keyword>
<dbReference type="AlphaFoldDB" id="A0A2H6LFP5"/>
<dbReference type="EMBL" id="BDGE01000029">
    <property type="protein sequence ID" value="GBE92003.1"/>
    <property type="molecule type" value="Genomic_DNA"/>
</dbReference>
<dbReference type="InterPro" id="IPR013216">
    <property type="entry name" value="Methyltransf_11"/>
</dbReference>
<dbReference type="RefSeq" id="WP_103124494.1">
    <property type="nucleotide sequence ID" value="NZ_DF978425.1"/>
</dbReference>
<dbReference type="SUPFAM" id="SSF53335">
    <property type="entry name" value="S-adenosyl-L-methionine-dependent methyltransferases"/>
    <property type="match status" value="1"/>
</dbReference>
<reference evidence="3" key="1">
    <citation type="journal article" date="2018" name="Genome Announc.">
        <title>Draft Genome Sequence of the Nitrogen-Fixing and Hormogonia-Inducing Cyanobacterium Nostoc cycadae Strain WK-1, Isolated from the Coralloid Roots of Cycas revoluta.</title>
        <authorList>
            <person name="Kanesaki Y."/>
            <person name="Hirose M."/>
            <person name="Hirose Y."/>
            <person name="Fujisawa T."/>
            <person name="Nakamura Y."/>
            <person name="Watanabe S."/>
            <person name="Matsunaga S."/>
            <person name="Uchida H."/>
            <person name="Murakami A."/>
        </authorList>
    </citation>
    <scope>NUCLEOTIDE SEQUENCE [LARGE SCALE GENOMIC DNA]</scope>
    <source>
        <strain evidence="3">WK-1</strain>
    </source>
</reference>
<keyword evidence="2" id="KW-0808">Transferase</keyword>
<dbReference type="Proteomes" id="UP000236527">
    <property type="component" value="Unassembled WGS sequence"/>
</dbReference>
<name>A0A2H6LFP5_9NOSO</name>
<dbReference type="PANTHER" id="PTHR42912">
    <property type="entry name" value="METHYLTRANSFERASE"/>
    <property type="match status" value="1"/>
</dbReference>